<dbReference type="SUPFAM" id="SSF51905">
    <property type="entry name" value="FAD/NAD(P)-binding domain"/>
    <property type="match status" value="1"/>
</dbReference>
<evidence type="ECO:0000259" key="1">
    <source>
        <dbReference type="Pfam" id="PF01494"/>
    </source>
</evidence>
<dbReference type="InterPro" id="IPR002938">
    <property type="entry name" value="FAD-bd"/>
</dbReference>
<dbReference type="Proteomes" id="UP001168167">
    <property type="component" value="Unassembled WGS sequence"/>
</dbReference>
<dbReference type="InterPro" id="IPR018168">
    <property type="entry name" value="Ubi_Hdrlase_CS"/>
</dbReference>
<gene>
    <name evidence="2" type="ORF">NQX30_07320</name>
</gene>
<comment type="caution">
    <text evidence="2">The sequence shown here is derived from an EMBL/GenBank/DDBJ whole genome shotgun (WGS) entry which is preliminary data.</text>
</comment>
<keyword evidence="2" id="KW-0503">Monooxygenase</keyword>
<dbReference type="InterPro" id="IPR036188">
    <property type="entry name" value="FAD/NAD-bd_sf"/>
</dbReference>
<name>A0ABT7QN83_9GAMM</name>
<reference evidence="2" key="1">
    <citation type="submission" date="2022-08" db="EMBL/GenBank/DDBJ databases">
        <authorList>
            <person name="Dzunkova M."/>
            <person name="La Clair J."/>
            <person name="Tyml T."/>
            <person name="Doud D."/>
            <person name="Schulz F."/>
            <person name="Piquer S."/>
            <person name="Porcel Sanchis D."/>
            <person name="Osborn A."/>
            <person name="Robinson D."/>
            <person name="Louie K.B."/>
            <person name="Bowen B.P."/>
            <person name="Bowers R."/>
            <person name="Lee J."/>
            <person name="Arnau Llombart V."/>
            <person name="Diaz Villanueva W."/>
            <person name="Gosliner T."/>
            <person name="Northen T."/>
            <person name="Cheng J.-F."/>
            <person name="Burkart M.D."/>
            <person name="Woyke T."/>
        </authorList>
    </citation>
    <scope>NUCLEOTIDE SEQUENCE</scope>
    <source>
        <strain evidence="2">Df01</strain>
    </source>
</reference>
<reference evidence="2" key="2">
    <citation type="journal article" date="2023" name="Microbiome">
        <title>Synthase-selected sorting approach identifies a beta-lactone synthase in a nudibranch symbiotic bacterium.</title>
        <authorList>
            <person name="Dzunkova M."/>
            <person name="La Clair J.J."/>
            <person name="Tyml T."/>
            <person name="Doud D."/>
            <person name="Schulz F."/>
            <person name="Piquer-Esteban S."/>
            <person name="Porcel Sanchis D."/>
            <person name="Osborn A."/>
            <person name="Robinson D."/>
            <person name="Louie K.B."/>
            <person name="Bowen B.P."/>
            <person name="Bowers R.M."/>
            <person name="Lee J."/>
            <person name="Arnau V."/>
            <person name="Diaz-Villanueva W."/>
            <person name="Stepanauskas R."/>
            <person name="Gosliner T."/>
            <person name="Date S.V."/>
            <person name="Northen T.R."/>
            <person name="Cheng J.F."/>
            <person name="Burkart M.D."/>
            <person name="Woyke T."/>
        </authorList>
    </citation>
    <scope>NUCLEOTIDE SEQUENCE</scope>
    <source>
        <strain evidence="2">Df01</strain>
    </source>
</reference>
<dbReference type="PANTHER" id="PTHR43876:SF7">
    <property type="entry name" value="UBIQUINONE BIOSYNTHESIS MONOOXYGENASE COQ6, MITOCHONDRIAL"/>
    <property type="match status" value="1"/>
</dbReference>
<sequence>MNGMLIVGGGPVGMTLALARPQTAMLLSLPAQKSSRVYALGGKASAFLQRIGALPIGNPVRRFLLTADNEQINIHASAVGVDVLCHIVRESALLECLQARILDEKVNCRTLSKDSRIIDYQVSLETGRLFLSDGGHYETELLIAADGARSAVATAASVGAAVHSFEQRALTMVLRAPLDDDCAAQWFSQRNVLALLPLGGGLFSLVWSLSELQVHTLLAKGSKAVVAAAAAHINMPLEAVDATMFSFPLFSMRRAVRVTQRLAFVGNAARVIHPLAGQGLNLGLLDAELLWQCLDKNKNVAEALAVYAEGNWQGGWWNLLTASFNESRWLPAVALKMGKQKFLRQLAVAISNS</sequence>
<protein>
    <submittedName>
        <fullName evidence="2">FAD-dependent monooxygenase</fullName>
    </submittedName>
</protein>
<evidence type="ECO:0000313" key="3">
    <source>
        <dbReference type="Proteomes" id="UP001168167"/>
    </source>
</evidence>
<accession>A0ABT7QN83</accession>
<dbReference type="EMBL" id="JANQAO010000004">
    <property type="protein sequence ID" value="MDM5148166.1"/>
    <property type="molecule type" value="Genomic_DNA"/>
</dbReference>
<proteinExistence type="predicted"/>
<evidence type="ECO:0000313" key="2">
    <source>
        <dbReference type="EMBL" id="MDM5148166.1"/>
    </source>
</evidence>
<organism evidence="2 3">
    <name type="scientific">Candidatus Doriopsillibacter californiensis</name>
    <dbReference type="NCBI Taxonomy" id="2970740"/>
    <lineage>
        <taxon>Bacteria</taxon>
        <taxon>Pseudomonadati</taxon>
        <taxon>Pseudomonadota</taxon>
        <taxon>Gammaproteobacteria</taxon>
        <taxon>Candidatus Tethybacterales</taxon>
        <taxon>Candidatus Persebacteraceae</taxon>
        <taxon>Candidatus Doriopsillibacter</taxon>
    </lineage>
</organism>
<dbReference type="PANTHER" id="PTHR43876">
    <property type="entry name" value="UBIQUINONE BIOSYNTHESIS MONOOXYGENASE COQ6, MITOCHONDRIAL"/>
    <property type="match status" value="1"/>
</dbReference>
<dbReference type="Pfam" id="PF01494">
    <property type="entry name" value="FAD_binding_3"/>
    <property type="match status" value="1"/>
</dbReference>
<dbReference type="Gene3D" id="3.50.50.60">
    <property type="entry name" value="FAD/NAD(P)-binding domain"/>
    <property type="match status" value="2"/>
</dbReference>
<feature type="domain" description="FAD-binding" evidence="1">
    <location>
        <begin position="138"/>
        <end position="292"/>
    </location>
</feature>
<dbReference type="PRINTS" id="PR00420">
    <property type="entry name" value="RNGMNOXGNASE"/>
</dbReference>
<dbReference type="PROSITE" id="PS01304">
    <property type="entry name" value="UBIH"/>
    <property type="match status" value="1"/>
</dbReference>
<dbReference type="InterPro" id="IPR051205">
    <property type="entry name" value="UbiH/COQ6_monooxygenase"/>
</dbReference>
<keyword evidence="3" id="KW-1185">Reference proteome</keyword>
<dbReference type="GO" id="GO:0004497">
    <property type="term" value="F:monooxygenase activity"/>
    <property type="evidence" value="ECO:0007669"/>
    <property type="project" value="UniProtKB-KW"/>
</dbReference>
<keyword evidence="2" id="KW-0560">Oxidoreductase</keyword>